<dbReference type="PANTHER" id="PTHR31954">
    <property type="entry name" value="CILIA- AND FLAGELLA-ASSOCIATED PROTEIN 157"/>
    <property type="match status" value="1"/>
</dbReference>
<dbReference type="AlphaFoldDB" id="A0ABD2Q5M5"/>
<evidence type="ECO:0000256" key="2">
    <source>
        <dbReference type="ARBA" id="ARBA00010841"/>
    </source>
</evidence>
<evidence type="ECO:0000256" key="5">
    <source>
        <dbReference type="ARBA" id="ARBA00023069"/>
    </source>
</evidence>
<dbReference type="EMBL" id="JBJKFK010000876">
    <property type="protein sequence ID" value="KAL3314895.1"/>
    <property type="molecule type" value="Genomic_DNA"/>
</dbReference>
<comment type="similarity">
    <text evidence="2">Belongs to the CFAP157 family.</text>
</comment>
<accession>A0ABD2Q5M5</accession>
<evidence type="ECO:0000256" key="3">
    <source>
        <dbReference type="ARBA" id="ARBA00014087"/>
    </source>
</evidence>
<reference evidence="8 9" key="1">
    <citation type="submission" date="2024-11" db="EMBL/GenBank/DDBJ databases">
        <title>Adaptive evolution of stress response genes in parasites aligns with host niche diversity.</title>
        <authorList>
            <person name="Hahn C."/>
            <person name="Resl P."/>
        </authorList>
    </citation>
    <scope>NUCLEOTIDE SEQUENCE [LARGE SCALE GENOMIC DNA]</scope>
    <source>
        <strain evidence="8">EGGRZ-B1_66</strain>
        <tissue evidence="8">Body</tissue>
    </source>
</reference>
<evidence type="ECO:0000256" key="1">
    <source>
        <dbReference type="ARBA" id="ARBA00004138"/>
    </source>
</evidence>
<evidence type="ECO:0000256" key="4">
    <source>
        <dbReference type="ARBA" id="ARBA00023054"/>
    </source>
</evidence>
<keyword evidence="4 7" id="KW-0175">Coiled coil</keyword>
<gene>
    <name evidence="8" type="ORF">Ciccas_006478</name>
</gene>
<dbReference type="InterPro" id="IPR038844">
    <property type="entry name" value="CFAP157"/>
</dbReference>
<dbReference type="Proteomes" id="UP001626550">
    <property type="component" value="Unassembled WGS sequence"/>
</dbReference>
<comment type="subcellular location">
    <subcellularLocation>
        <location evidence="1">Cell projection</location>
        <location evidence="1">Cilium</location>
    </subcellularLocation>
</comment>
<keyword evidence="9" id="KW-1185">Reference proteome</keyword>
<proteinExistence type="inferred from homology"/>
<evidence type="ECO:0000313" key="9">
    <source>
        <dbReference type="Proteomes" id="UP001626550"/>
    </source>
</evidence>
<organism evidence="8 9">
    <name type="scientific">Cichlidogyrus casuarinus</name>
    <dbReference type="NCBI Taxonomy" id="1844966"/>
    <lineage>
        <taxon>Eukaryota</taxon>
        <taxon>Metazoa</taxon>
        <taxon>Spiralia</taxon>
        <taxon>Lophotrochozoa</taxon>
        <taxon>Platyhelminthes</taxon>
        <taxon>Monogenea</taxon>
        <taxon>Monopisthocotylea</taxon>
        <taxon>Dactylogyridea</taxon>
        <taxon>Ancyrocephalidae</taxon>
        <taxon>Cichlidogyrus</taxon>
    </lineage>
</organism>
<sequence length="587" mass="67880">MEEEADAWNPLRIGSLLDALCSGVNGAHALEEQDLAESVYVQLVGALESRVKRYSDHLSILKQQHECILQQFSTASRVKKEEVSFLQKALRERDEEICLLIQDFEKGELALQLEREQYAQKLASTRTNGQEKIKNLESEIKKLSKELKQYEDFQQNKEKLLNNYKMLETRLANIKAEHEIRMGRLSEKDFVNRNRLKTNSVHRVNHMANEFRKYARETIPDTTKRTILENVTREVQLTKMETSLVELQEENERLEESLKKMDSDKKRIKESIDDFAKKDYAINKGTVTGTSVASLQLSVMLKQRMNELRDNVTRLETELQAKREHQAEIRELTLNCETMKKKVDAWESRVNSTQKYKKSLQRKMKRFAKKFEFFWRGMAETSEPLQNIMKEDGSAVSVSLDAIVASLTQSLNKMEDELPLSDDSASDCSSIDSDYLKNTFLNQPLESLCEVADQTIKSLSDIEISEPESEGEEGELSVSDIMADVTSPMRVEETDLDHKLDLNRYQKYCPEWQKTLAILAELRPNDIGPKEEEQNDFYLPEGILNLVPAQKPQEMRRLSDDDQFIKLEPESTIERFVDSLACLHLET</sequence>
<feature type="coiled-coil region" evidence="7">
    <location>
        <begin position="119"/>
        <end position="177"/>
    </location>
</feature>
<name>A0ABD2Q5M5_9PLAT</name>
<feature type="coiled-coil region" evidence="7">
    <location>
        <begin position="298"/>
        <end position="349"/>
    </location>
</feature>
<evidence type="ECO:0000256" key="6">
    <source>
        <dbReference type="ARBA" id="ARBA00023273"/>
    </source>
</evidence>
<protein>
    <recommendedName>
        <fullName evidence="3">Cilia- and flagella-associated protein 157</fullName>
    </recommendedName>
</protein>
<dbReference type="PANTHER" id="PTHR31954:SF1">
    <property type="entry name" value="CILIA- AND FLAGELLA-ASSOCIATED PROTEIN 157"/>
    <property type="match status" value="1"/>
</dbReference>
<evidence type="ECO:0000313" key="8">
    <source>
        <dbReference type="EMBL" id="KAL3314895.1"/>
    </source>
</evidence>
<dbReference type="GO" id="GO:0005929">
    <property type="term" value="C:cilium"/>
    <property type="evidence" value="ECO:0007669"/>
    <property type="project" value="UniProtKB-SubCell"/>
</dbReference>
<feature type="coiled-coil region" evidence="7">
    <location>
        <begin position="237"/>
        <end position="271"/>
    </location>
</feature>
<keyword evidence="6" id="KW-0966">Cell projection</keyword>
<keyword evidence="5" id="KW-0969">Cilium</keyword>
<evidence type="ECO:0000256" key="7">
    <source>
        <dbReference type="SAM" id="Coils"/>
    </source>
</evidence>
<comment type="caution">
    <text evidence="8">The sequence shown here is derived from an EMBL/GenBank/DDBJ whole genome shotgun (WGS) entry which is preliminary data.</text>
</comment>